<evidence type="ECO:0000313" key="14">
    <source>
        <dbReference type="EMBL" id="MDI1492316.1"/>
    </source>
</evidence>
<dbReference type="GO" id="GO:0005737">
    <property type="term" value="C:cytoplasm"/>
    <property type="evidence" value="ECO:0007669"/>
    <property type="project" value="UniProtKB-SubCell"/>
</dbReference>
<feature type="region of interest" description="Disordered" evidence="12">
    <location>
        <begin position="32"/>
        <end position="65"/>
    </location>
</feature>
<keyword evidence="9" id="KW-0175">Coiled coil</keyword>
<evidence type="ECO:0000313" key="15">
    <source>
        <dbReference type="Proteomes" id="UP001161017"/>
    </source>
</evidence>
<accession>A0AA43TUR4</accession>
<comment type="subcellular location">
    <subcellularLocation>
        <location evidence="1">Cytoplasm</location>
    </subcellularLocation>
</comment>
<dbReference type="InterPro" id="IPR036770">
    <property type="entry name" value="Ankyrin_rpt-contain_sf"/>
</dbReference>
<comment type="caution">
    <text evidence="14">The sequence shown here is derived from an EMBL/GenBank/DDBJ whole genome shotgun (WGS) entry which is preliminary data.</text>
</comment>
<evidence type="ECO:0000256" key="5">
    <source>
        <dbReference type="ARBA" id="ARBA00022737"/>
    </source>
</evidence>
<proteinExistence type="inferred from homology"/>
<dbReference type="PROSITE" id="PS50297">
    <property type="entry name" value="ANK_REP_REGION"/>
    <property type="match status" value="1"/>
</dbReference>
<dbReference type="Proteomes" id="UP001161017">
    <property type="component" value="Unassembled WGS sequence"/>
</dbReference>
<keyword evidence="6 11" id="KW-0255">Endonuclease</keyword>
<feature type="compositionally biased region" description="Basic and acidic residues" evidence="12">
    <location>
        <begin position="39"/>
        <end position="52"/>
    </location>
</feature>
<evidence type="ECO:0000256" key="11">
    <source>
        <dbReference type="PROSITE-ProRule" id="PRU01389"/>
    </source>
</evidence>
<dbReference type="GO" id="GO:0004519">
    <property type="term" value="F:endonuclease activity"/>
    <property type="evidence" value="ECO:0007669"/>
    <property type="project" value="UniProtKB-KW"/>
</dbReference>
<comment type="domain">
    <text evidence="11">The VLRF1 domain mediates binding to the 60S ribosomal subunit.</text>
</comment>
<organism evidence="14 15">
    <name type="scientific">Ramalina farinacea</name>
    <dbReference type="NCBI Taxonomy" id="258253"/>
    <lineage>
        <taxon>Eukaryota</taxon>
        <taxon>Fungi</taxon>
        <taxon>Dikarya</taxon>
        <taxon>Ascomycota</taxon>
        <taxon>Pezizomycotina</taxon>
        <taxon>Lecanoromycetes</taxon>
        <taxon>OSLEUM clade</taxon>
        <taxon>Lecanoromycetidae</taxon>
        <taxon>Lecanorales</taxon>
        <taxon>Lecanorineae</taxon>
        <taxon>Ramalinaceae</taxon>
        <taxon>Ramalina</taxon>
    </lineage>
</organism>
<keyword evidence="15" id="KW-1185">Reference proteome</keyword>
<dbReference type="InterPro" id="IPR002110">
    <property type="entry name" value="Ankyrin_rpt"/>
</dbReference>
<dbReference type="InterPro" id="IPR047139">
    <property type="entry name" value="ANKZ1/VMS1"/>
</dbReference>
<dbReference type="AlphaFoldDB" id="A0AA43TUR4"/>
<feature type="active site" evidence="11">
    <location>
        <position position="278"/>
    </location>
</feature>
<dbReference type="InterPro" id="IPR041175">
    <property type="entry name" value="VLRF1/Vms1"/>
</dbReference>
<dbReference type="PANTHER" id="PTHR16036:SF2">
    <property type="entry name" value="TRNA ENDONUCLEASE ANKZF1"/>
    <property type="match status" value="1"/>
</dbReference>
<feature type="region of interest" description="Disordered" evidence="12">
    <location>
        <begin position="543"/>
        <end position="639"/>
    </location>
</feature>
<dbReference type="Pfam" id="PF00023">
    <property type="entry name" value="Ank"/>
    <property type="match status" value="1"/>
</dbReference>
<evidence type="ECO:0000256" key="8">
    <source>
        <dbReference type="ARBA" id="ARBA00023043"/>
    </source>
</evidence>
<comment type="similarity">
    <text evidence="2 11">Belongs to the ANKZF1/VMS1 family.</text>
</comment>
<evidence type="ECO:0000256" key="4">
    <source>
        <dbReference type="ARBA" id="ARBA00022722"/>
    </source>
</evidence>
<evidence type="ECO:0000256" key="7">
    <source>
        <dbReference type="ARBA" id="ARBA00022801"/>
    </source>
</evidence>
<evidence type="ECO:0000256" key="9">
    <source>
        <dbReference type="ARBA" id="ARBA00023054"/>
    </source>
</evidence>
<name>A0AA43TUR4_9LECA</name>
<keyword evidence="8 10" id="KW-0040">ANK repeat</keyword>
<feature type="region of interest" description="Disordered" evidence="12">
    <location>
        <begin position="116"/>
        <end position="137"/>
    </location>
</feature>
<protein>
    <recommendedName>
        <fullName evidence="13">VLRF1 domain-containing protein</fullName>
    </recommendedName>
</protein>
<dbReference type="SUPFAM" id="SSF48403">
    <property type="entry name" value="Ankyrin repeat"/>
    <property type="match status" value="1"/>
</dbReference>
<feature type="compositionally biased region" description="Pro residues" evidence="12">
    <location>
        <begin position="408"/>
        <end position="418"/>
    </location>
</feature>
<dbReference type="PROSITE" id="PS50088">
    <property type="entry name" value="ANK_REPEAT"/>
    <property type="match status" value="1"/>
</dbReference>
<dbReference type="PROSITE" id="PS52044">
    <property type="entry name" value="VLRF1"/>
    <property type="match status" value="1"/>
</dbReference>
<dbReference type="GO" id="GO:0036503">
    <property type="term" value="P:ERAD pathway"/>
    <property type="evidence" value="ECO:0007669"/>
    <property type="project" value="TreeGrafter"/>
</dbReference>
<feature type="compositionally biased region" description="Basic and acidic residues" evidence="12">
    <location>
        <begin position="543"/>
        <end position="585"/>
    </location>
</feature>
<dbReference type="EMBL" id="JAPUFD010000018">
    <property type="protein sequence ID" value="MDI1492316.1"/>
    <property type="molecule type" value="Genomic_DNA"/>
</dbReference>
<evidence type="ECO:0000259" key="13">
    <source>
        <dbReference type="PROSITE" id="PS52044"/>
    </source>
</evidence>
<dbReference type="GO" id="GO:0016787">
    <property type="term" value="F:hydrolase activity"/>
    <property type="evidence" value="ECO:0007669"/>
    <property type="project" value="UniProtKB-KW"/>
</dbReference>
<feature type="compositionally biased region" description="Gly residues" evidence="12">
    <location>
        <begin position="268"/>
        <end position="278"/>
    </location>
</feature>
<keyword evidence="7 11" id="KW-0378">Hydrolase</keyword>
<feature type="compositionally biased region" description="Low complexity" evidence="12">
    <location>
        <begin position="116"/>
        <end position="126"/>
    </location>
</feature>
<reference evidence="14" key="1">
    <citation type="journal article" date="2023" name="Genome Biol. Evol.">
        <title>First Whole Genome Sequence and Flow Cytometry Genome Size Data for the Lichen-Forming Fungus Ramalina farinacea (Ascomycota).</title>
        <authorList>
            <person name="Llewellyn T."/>
            <person name="Mian S."/>
            <person name="Hill R."/>
            <person name="Leitch I.J."/>
            <person name="Gaya E."/>
        </authorList>
    </citation>
    <scope>NUCLEOTIDE SEQUENCE</scope>
    <source>
        <strain evidence="14">LIQ254RAFAR</strain>
    </source>
</reference>
<feature type="compositionally biased region" description="Low complexity" evidence="12">
    <location>
        <begin position="392"/>
        <end position="407"/>
    </location>
</feature>
<evidence type="ECO:0000256" key="3">
    <source>
        <dbReference type="ARBA" id="ARBA00022490"/>
    </source>
</evidence>
<keyword evidence="3 11" id="KW-0963">Cytoplasm</keyword>
<evidence type="ECO:0000256" key="2">
    <source>
        <dbReference type="ARBA" id="ARBA00009262"/>
    </source>
</evidence>
<evidence type="ECO:0000256" key="1">
    <source>
        <dbReference type="ARBA" id="ARBA00004496"/>
    </source>
</evidence>
<evidence type="ECO:0000256" key="10">
    <source>
        <dbReference type="PROSITE-ProRule" id="PRU00023"/>
    </source>
</evidence>
<feature type="repeat" description="ANK" evidence="10">
    <location>
        <begin position="469"/>
        <end position="502"/>
    </location>
</feature>
<evidence type="ECO:0000256" key="6">
    <source>
        <dbReference type="ARBA" id="ARBA00022759"/>
    </source>
</evidence>
<feature type="region of interest" description="Disordered" evidence="12">
    <location>
        <begin position="392"/>
        <end position="429"/>
    </location>
</feature>
<gene>
    <name evidence="14" type="ORF">OHK93_003529</name>
</gene>
<dbReference type="Gene3D" id="1.25.40.20">
    <property type="entry name" value="Ankyrin repeat-containing domain"/>
    <property type="match status" value="1"/>
</dbReference>
<feature type="compositionally biased region" description="Basic and acidic residues" evidence="12">
    <location>
        <begin position="603"/>
        <end position="639"/>
    </location>
</feature>
<evidence type="ECO:0000256" key="12">
    <source>
        <dbReference type="SAM" id="MobiDB-lite"/>
    </source>
</evidence>
<feature type="region of interest" description="Disordered" evidence="12">
    <location>
        <begin position="261"/>
        <end position="288"/>
    </location>
</feature>
<dbReference type="PANTHER" id="PTHR16036">
    <property type="entry name" value="ANKYRIN REPEAT AND ZINC FINGER DOMAIN-CONTAINING PROTEIN 1"/>
    <property type="match status" value="1"/>
</dbReference>
<feature type="domain" description="VLRF1" evidence="13">
    <location>
        <begin position="237"/>
        <end position="378"/>
    </location>
</feature>
<dbReference type="Pfam" id="PF18826">
    <property type="entry name" value="bVLRF1"/>
    <property type="match status" value="1"/>
</dbReference>
<keyword evidence="5" id="KW-0677">Repeat</keyword>
<keyword evidence="4 11" id="KW-0540">Nuclease</keyword>
<sequence length="639" mass="69872">MTTKGEDLVKKPLYVFDLPSELLVTLHLKASTSAAPLSESHEPASDRKRDDEPPPNAEDSKPSTSCLLCGAPYLNVQEQRQHVRSDWHSYNLKQKLRGRKPVAETEFEKLLEDLNESLSGSGSSSSESEDGDGHNDSTLSALLKKQAKLSNGIAEEDDFMPKKRKRGAGKPPLLWFTSSLLPSNTSLGVYRALFTATEQEQPDMVDVLKQKQLPPVPAKSPPMTDTSNGVPLPSTMTSPSIFMCMVGGGHFAGMIVSLAPRHSKQSTGPGGGSSGGGQSANDSAKGAAHSAGSSLRRYNEVALEQEIRALLAEWRDMIANAQLIFVRATGSANRRILFGPYEGQVLHHTDPRNRTFPFSTRRATQAELMRSFVEVTRVKVSEVDEAALAAAAAEAETSTTTPKSTATKPPPAAAPPKPSKQDEEATLHTSQLTALIRRSRAPALLAYLTTHALPPDFPFFPPASQAHHHAPTPLHLAASTNTPACVAALLGKAGADPTVRNGEGRTAFELCGERGTRDAFRVARYELGEKRWKWNDARVPEGLSKAEAEKRGERERVEGEKRERERREGEEERLRREGPKVEETVRSGGSVLGVSKAVQVQKTAEERREEEGRGLTPEMRQRMERERRARAAEARFAKR</sequence>